<dbReference type="PANTHER" id="PTHR43102">
    <property type="entry name" value="SLR1143 PROTEIN"/>
    <property type="match status" value="1"/>
</dbReference>
<dbReference type="AlphaFoldDB" id="A0A1F6EH26"/>
<feature type="domain" description="GAF" evidence="1">
    <location>
        <begin position="27"/>
        <end position="159"/>
    </location>
</feature>
<dbReference type="EMBL" id="MFLY01000021">
    <property type="protein sequence ID" value="OGG72945.1"/>
    <property type="molecule type" value="Genomic_DNA"/>
</dbReference>
<sequence length="165" mass="18727">MVRPPITSNEQSRLKAVKQLKILDTALEERFDSITREAVKRLRAPISTISIIDKDREWFKSRVGLDQTQGPRDISFCGHSMLARDIFIVEDTLLDERFADNPYVIGEPHLRFYAGVSLHERDSGLPVGVFCIKDIRPRKLSAGEIAALIELAGRVEAELNVRKQK</sequence>
<dbReference type="SUPFAM" id="SSF55781">
    <property type="entry name" value="GAF domain-like"/>
    <property type="match status" value="1"/>
</dbReference>
<gene>
    <name evidence="2" type="ORF">A3A38_04370</name>
</gene>
<dbReference type="InterPro" id="IPR029016">
    <property type="entry name" value="GAF-like_dom_sf"/>
</dbReference>
<evidence type="ECO:0000313" key="3">
    <source>
        <dbReference type="Proteomes" id="UP000177306"/>
    </source>
</evidence>
<dbReference type="Gene3D" id="3.30.450.40">
    <property type="match status" value="1"/>
</dbReference>
<reference evidence="2 3" key="1">
    <citation type="journal article" date="2016" name="Nat. Commun.">
        <title>Thousands of microbial genomes shed light on interconnected biogeochemical processes in an aquifer system.</title>
        <authorList>
            <person name="Anantharaman K."/>
            <person name="Brown C.T."/>
            <person name="Hug L.A."/>
            <person name="Sharon I."/>
            <person name="Castelle C.J."/>
            <person name="Probst A.J."/>
            <person name="Thomas B.C."/>
            <person name="Singh A."/>
            <person name="Wilkins M.J."/>
            <person name="Karaoz U."/>
            <person name="Brodie E.L."/>
            <person name="Williams K.H."/>
            <person name="Hubbard S.S."/>
            <person name="Banfield J.F."/>
        </authorList>
    </citation>
    <scope>NUCLEOTIDE SEQUENCE [LARGE SCALE GENOMIC DNA]</scope>
</reference>
<evidence type="ECO:0000313" key="2">
    <source>
        <dbReference type="EMBL" id="OGG72945.1"/>
    </source>
</evidence>
<comment type="caution">
    <text evidence="2">The sequence shown here is derived from an EMBL/GenBank/DDBJ whole genome shotgun (WGS) entry which is preliminary data.</text>
</comment>
<evidence type="ECO:0000259" key="1">
    <source>
        <dbReference type="Pfam" id="PF01590"/>
    </source>
</evidence>
<name>A0A1F6EH26_9BACT</name>
<accession>A0A1F6EH26</accession>
<dbReference type="Proteomes" id="UP000177306">
    <property type="component" value="Unassembled WGS sequence"/>
</dbReference>
<proteinExistence type="predicted"/>
<organism evidence="2 3">
    <name type="scientific">Candidatus Kaiserbacteria bacterium RIFCSPLOWO2_01_FULL_53_17</name>
    <dbReference type="NCBI Taxonomy" id="1798511"/>
    <lineage>
        <taxon>Bacteria</taxon>
        <taxon>Candidatus Kaiseribacteriota</taxon>
    </lineage>
</organism>
<dbReference type="Pfam" id="PF01590">
    <property type="entry name" value="GAF"/>
    <property type="match status" value="1"/>
</dbReference>
<dbReference type="PANTHER" id="PTHR43102:SF2">
    <property type="entry name" value="GAF DOMAIN-CONTAINING PROTEIN"/>
    <property type="match status" value="1"/>
</dbReference>
<protein>
    <recommendedName>
        <fullName evidence="1">GAF domain-containing protein</fullName>
    </recommendedName>
</protein>
<dbReference type="InterPro" id="IPR003018">
    <property type="entry name" value="GAF"/>
</dbReference>